<dbReference type="Pfam" id="PF00563">
    <property type="entry name" value="EAL"/>
    <property type="match status" value="1"/>
</dbReference>
<feature type="domain" description="GGDEF" evidence="6">
    <location>
        <begin position="201"/>
        <end position="334"/>
    </location>
</feature>
<organism evidence="7 8">
    <name type="scientific">Azospira restricta</name>
    <dbReference type="NCBI Taxonomy" id="404405"/>
    <lineage>
        <taxon>Bacteria</taxon>
        <taxon>Pseudomonadati</taxon>
        <taxon>Pseudomonadota</taxon>
        <taxon>Betaproteobacteria</taxon>
        <taxon>Rhodocyclales</taxon>
        <taxon>Rhodocyclaceae</taxon>
        <taxon>Azospira</taxon>
    </lineage>
</organism>
<dbReference type="CDD" id="cd01948">
    <property type="entry name" value="EAL"/>
    <property type="match status" value="1"/>
</dbReference>
<dbReference type="InterPro" id="IPR029016">
    <property type="entry name" value="GAF-like_dom_sf"/>
</dbReference>
<dbReference type="InterPro" id="IPR035919">
    <property type="entry name" value="EAL_sf"/>
</dbReference>
<name>A0A974SSJ8_9RHOO</name>
<feature type="domain" description="Response regulatory" evidence="4">
    <location>
        <begin position="608"/>
        <end position="723"/>
    </location>
</feature>
<dbReference type="InterPro" id="IPR001789">
    <property type="entry name" value="Sig_transdc_resp-reg_receiver"/>
</dbReference>
<dbReference type="CDD" id="cd17569">
    <property type="entry name" value="REC_HupR-like"/>
    <property type="match status" value="1"/>
</dbReference>
<dbReference type="Proteomes" id="UP000663444">
    <property type="component" value="Chromosome"/>
</dbReference>
<protein>
    <submittedName>
        <fullName evidence="7">EAL domain-containing protein</fullName>
    </submittedName>
</protein>
<dbReference type="InterPro" id="IPR001633">
    <property type="entry name" value="EAL_dom"/>
</dbReference>
<gene>
    <name evidence="7" type="ORF">IWH25_10815</name>
</gene>
<dbReference type="InterPro" id="IPR011006">
    <property type="entry name" value="CheY-like_superfamily"/>
</dbReference>
<dbReference type="SUPFAM" id="SSF55073">
    <property type="entry name" value="Nucleotide cyclase"/>
    <property type="match status" value="1"/>
</dbReference>
<dbReference type="PROSITE" id="PS50887">
    <property type="entry name" value="GGDEF"/>
    <property type="match status" value="1"/>
</dbReference>
<dbReference type="InterPro" id="IPR050706">
    <property type="entry name" value="Cyclic-di-GMP_PDE-like"/>
</dbReference>
<evidence type="ECO:0000259" key="4">
    <source>
        <dbReference type="PROSITE" id="PS50110"/>
    </source>
</evidence>
<proteinExistence type="predicted"/>
<dbReference type="Gene3D" id="3.40.50.2300">
    <property type="match status" value="1"/>
</dbReference>
<keyword evidence="8" id="KW-1185">Reference proteome</keyword>
<dbReference type="GO" id="GO:0016301">
    <property type="term" value="F:kinase activity"/>
    <property type="evidence" value="ECO:0007669"/>
    <property type="project" value="UniProtKB-KW"/>
</dbReference>
<dbReference type="Pfam" id="PF00072">
    <property type="entry name" value="Response_reg"/>
    <property type="match status" value="1"/>
</dbReference>
<dbReference type="PROSITE" id="PS50110">
    <property type="entry name" value="RESPONSE_REGULATORY"/>
    <property type="match status" value="1"/>
</dbReference>
<dbReference type="Gene3D" id="3.20.20.450">
    <property type="entry name" value="EAL domain"/>
    <property type="match status" value="1"/>
</dbReference>
<dbReference type="SMART" id="SM00448">
    <property type="entry name" value="REC"/>
    <property type="match status" value="1"/>
</dbReference>
<dbReference type="InterPro" id="IPR029787">
    <property type="entry name" value="Nucleotide_cyclase"/>
</dbReference>
<evidence type="ECO:0000256" key="1">
    <source>
        <dbReference type="ARBA" id="ARBA00022679"/>
    </source>
</evidence>
<dbReference type="FunFam" id="3.20.20.450:FF:000001">
    <property type="entry name" value="Cyclic di-GMP phosphodiesterase yahA"/>
    <property type="match status" value="1"/>
</dbReference>
<dbReference type="EMBL" id="CP064781">
    <property type="protein sequence ID" value="QRJ65710.1"/>
    <property type="molecule type" value="Genomic_DNA"/>
</dbReference>
<dbReference type="SMART" id="SM00052">
    <property type="entry name" value="EAL"/>
    <property type="match status" value="1"/>
</dbReference>
<dbReference type="PANTHER" id="PTHR33121">
    <property type="entry name" value="CYCLIC DI-GMP PHOSPHODIESTERASE PDEF"/>
    <property type="match status" value="1"/>
</dbReference>
<dbReference type="InterPro" id="IPR043128">
    <property type="entry name" value="Rev_trsase/Diguanyl_cyclase"/>
</dbReference>
<dbReference type="PROSITE" id="PS50883">
    <property type="entry name" value="EAL"/>
    <property type="match status" value="1"/>
</dbReference>
<accession>A0A974SSJ8</accession>
<dbReference type="GO" id="GO:0071111">
    <property type="term" value="F:cyclic-guanylate-specific phosphodiesterase activity"/>
    <property type="evidence" value="ECO:0007669"/>
    <property type="project" value="InterPro"/>
</dbReference>
<feature type="modified residue" description="4-aspartylphosphate" evidence="3">
    <location>
        <position position="657"/>
    </location>
</feature>
<dbReference type="Pfam" id="PF13185">
    <property type="entry name" value="GAF_2"/>
    <property type="match status" value="1"/>
</dbReference>
<evidence type="ECO:0000259" key="5">
    <source>
        <dbReference type="PROSITE" id="PS50883"/>
    </source>
</evidence>
<keyword evidence="3" id="KW-0597">Phosphoprotein</keyword>
<evidence type="ECO:0000313" key="8">
    <source>
        <dbReference type="Proteomes" id="UP000663444"/>
    </source>
</evidence>
<feature type="domain" description="EAL" evidence="5">
    <location>
        <begin position="341"/>
        <end position="595"/>
    </location>
</feature>
<sequence>MLSQINRAILRSDDPQGLYGAVCRIAIECGGFALAWVSLLDPASTRAVPVAAAGLAPLHQLKRVNRSADDPTPTLLALRDKRPVVVNDTRDDPRMAAWRELTEQWNVRSGGAFPIYLEGEIIGAFNVAATEPNTLNDREVNLLVEVADDLSFALEAIRRDEKRVAAESKMRYLAYYDTQTGLPSRELFEERLAEACQRPEQKVAVLVADLRHYHSIMQSLGAGAGQDLVRAAAARLETAQPTLPVARVAEAMFAVMLCEPDGLDVVEELAWSIHKALAEPVRTNGREVLLDPFVGIAVHPQDSTPAELLKHAMQAATDTAHDVSGHCRFFIPEMDDGSRRRLDLDTALRRALEREEFTLHYQPQVGLASGRVVGAEALLRWQRPGHGQIAPNHFIALLEDSGLIGPVGEWVLHEACRAARRWLDAGLPPLRIAVNVSARQFRDHDIRGLVRRALDATGLEPQRLELELTESAVLRDADKVIRTMHELNDDGLSHALDDFGTGYSSLSYLQRLPVARIKIDRSFVSHITSNPGDAAIARAVVGMAHSLGLSVIAEGVETEGQLGFLNGIGCEEIQGYYFSRPLPENEFVALLREGRCIPAAQAEKPERVLLLVDDEPNVISALKRLLRGKGYRIEATTSTREGFDLMATQRPGVVICDQRMPEMTGTEFLRRVKELHPETLRIVLSGYTELNSVIDAVNQGAVYKFLTKPWEDKALCDSIQEAFRIYELARENRELTRLLHAQRPAGLDA</sequence>
<dbReference type="PANTHER" id="PTHR33121:SF70">
    <property type="entry name" value="SIGNALING PROTEIN YKOW"/>
    <property type="match status" value="1"/>
</dbReference>
<dbReference type="SUPFAM" id="SSF141868">
    <property type="entry name" value="EAL domain-like"/>
    <property type="match status" value="1"/>
</dbReference>
<keyword evidence="2" id="KW-0418">Kinase</keyword>
<dbReference type="Pfam" id="PF00990">
    <property type="entry name" value="GGDEF"/>
    <property type="match status" value="1"/>
</dbReference>
<evidence type="ECO:0000313" key="7">
    <source>
        <dbReference type="EMBL" id="QRJ65710.1"/>
    </source>
</evidence>
<dbReference type="KEGG" id="ares:IWH25_10815"/>
<dbReference type="AlphaFoldDB" id="A0A974SSJ8"/>
<evidence type="ECO:0000256" key="2">
    <source>
        <dbReference type="ARBA" id="ARBA00022777"/>
    </source>
</evidence>
<dbReference type="InterPro" id="IPR000160">
    <property type="entry name" value="GGDEF_dom"/>
</dbReference>
<evidence type="ECO:0000259" key="6">
    <source>
        <dbReference type="PROSITE" id="PS50887"/>
    </source>
</evidence>
<dbReference type="Gene3D" id="3.30.70.270">
    <property type="match status" value="1"/>
</dbReference>
<dbReference type="GO" id="GO:0000160">
    <property type="term" value="P:phosphorelay signal transduction system"/>
    <property type="evidence" value="ECO:0007669"/>
    <property type="project" value="InterPro"/>
</dbReference>
<dbReference type="SUPFAM" id="SSF52172">
    <property type="entry name" value="CheY-like"/>
    <property type="match status" value="1"/>
</dbReference>
<reference evidence="7" key="1">
    <citation type="submission" date="2020-11" db="EMBL/GenBank/DDBJ databases">
        <title>Azospira restricta DSM 18626 genome sequence.</title>
        <authorList>
            <person name="Moe W.M."/>
        </authorList>
    </citation>
    <scope>NUCLEOTIDE SEQUENCE</scope>
    <source>
        <strain evidence="7">DSM 18626</strain>
    </source>
</reference>
<evidence type="ECO:0000256" key="3">
    <source>
        <dbReference type="PROSITE-ProRule" id="PRU00169"/>
    </source>
</evidence>
<dbReference type="SUPFAM" id="SSF55781">
    <property type="entry name" value="GAF domain-like"/>
    <property type="match status" value="1"/>
</dbReference>
<dbReference type="SMART" id="SM00065">
    <property type="entry name" value="GAF"/>
    <property type="match status" value="1"/>
</dbReference>
<dbReference type="Gene3D" id="3.30.450.40">
    <property type="match status" value="1"/>
</dbReference>
<dbReference type="InterPro" id="IPR003018">
    <property type="entry name" value="GAF"/>
</dbReference>
<keyword evidence="1" id="KW-0808">Transferase</keyword>
<dbReference type="SMART" id="SM00267">
    <property type="entry name" value="GGDEF"/>
    <property type="match status" value="1"/>
</dbReference>